<dbReference type="OrthoDB" id="5328412at2759"/>
<name>A0A316UMI7_9BASI</name>
<evidence type="ECO:0000256" key="1">
    <source>
        <dbReference type="SAM" id="MobiDB-lite"/>
    </source>
</evidence>
<keyword evidence="3" id="KW-1185">Reference proteome</keyword>
<feature type="region of interest" description="Disordered" evidence="1">
    <location>
        <begin position="183"/>
        <end position="231"/>
    </location>
</feature>
<dbReference type="Proteomes" id="UP000245884">
    <property type="component" value="Unassembled WGS sequence"/>
</dbReference>
<organism evidence="2 3">
    <name type="scientific">Jaminaea rosea</name>
    <dbReference type="NCBI Taxonomy" id="1569628"/>
    <lineage>
        <taxon>Eukaryota</taxon>
        <taxon>Fungi</taxon>
        <taxon>Dikarya</taxon>
        <taxon>Basidiomycota</taxon>
        <taxon>Ustilaginomycotina</taxon>
        <taxon>Exobasidiomycetes</taxon>
        <taxon>Microstromatales</taxon>
        <taxon>Microstromatales incertae sedis</taxon>
        <taxon>Jaminaea</taxon>
    </lineage>
</organism>
<feature type="compositionally biased region" description="Polar residues" evidence="1">
    <location>
        <begin position="1"/>
        <end position="16"/>
    </location>
</feature>
<evidence type="ECO:0000313" key="3">
    <source>
        <dbReference type="Proteomes" id="UP000245884"/>
    </source>
</evidence>
<feature type="compositionally biased region" description="Basic and acidic residues" evidence="1">
    <location>
        <begin position="183"/>
        <end position="195"/>
    </location>
</feature>
<dbReference type="STRING" id="1569628.A0A316UMI7"/>
<proteinExistence type="predicted"/>
<evidence type="ECO:0000313" key="2">
    <source>
        <dbReference type="EMBL" id="PWN25133.1"/>
    </source>
</evidence>
<dbReference type="GeneID" id="37028805"/>
<feature type="region of interest" description="Disordered" evidence="1">
    <location>
        <begin position="1"/>
        <end position="45"/>
    </location>
</feature>
<accession>A0A316UMI7</accession>
<gene>
    <name evidence="2" type="ORF">BDZ90DRAFT_234347</name>
</gene>
<reference evidence="2 3" key="1">
    <citation type="journal article" date="2018" name="Mol. Biol. Evol.">
        <title>Broad Genomic Sampling Reveals a Smut Pathogenic Ancestry of the Fungal Clade Ustilaginomycotina.</title>
        <authorList>
            <person name="Kijpornyongpan T."/>
            <person name="Mondo S.J."/>
            <person name="Barry K."/>
            <person name="Sandor L."/>
            <person name="Lee J."/>
            <person name="Lipzen A."/>
            <person name="Pangilinan J."/>
            <person name="LaButti K."/>
            <person name="Hainaut M."/>
            <person name="Henrissat B."/>
            <person name="Grigoriev I.V."/>
            <person name="Spatafora J.W."/>
            <person name="Aime M.C."/>
        </authorList>
    </citation>
    <scope>NUCLEOTIDE SEQUENCE [LARGE SCALE GENOMIC DNA]</scope>
    <source>
        <strain evidence="2 3">MCA 5214</strain>
    </source>
</reference>
<dbReference type="RefSeq" id="XP_025359745.1">
    <property type="nucleotide sequence ID" value="XM_025506982.1"/>
</dbReference>
<dbReference type="EMBL" id="KZ819677">
    <property type="protein sequence ID" value="PWN25133.1"/>
    <property type="molecule type" value="Genomic_DNA"/>
</dbReference>
<dbReference type="AlphaFoldDB" id="A0A316UMI7"/>
<protein>
    <submittedName>
        <fullName evidence="2">Uncharacterized protein</fullName>
    </submittedName>
</protein>
<feature type="compositionally biased region" description="Low complexity" evidence="1">
    <location>
        <begin position="204"/>
        <end position="215"/>
    </location>
</feature>
<sequence>MPPRRQQTQASSSTVRDPQPLNFEDEDEAVSAGNEVEDRGERAAYGSKAQRYYEEALTCYMTYARRPNCPNAAYNAARVLHILADGFYMPQKACAALLEARELYGLALTGAKSAAAQQGAQSGEMDFVIDVASNLAATLQSLGETMTNHEDLLLRNLDDARQRVVAIASEAAGHLEDVATEQDKTLASQLRDHQEPSAPATAIQDTSQASTDTSTPPNFEPQPAPESSTVYSSSLISPSSLLETLSSLHSLYLSCLLPHATNAAEVQEAAQRMTAVLSRAQDYVAAWAAAGDWGAKQSPDDDWAAALSSLQRGNDEAEVAVLRSLANLLGLNNPPSDLGSSAALAAAEEASRLGTARHTAIQALLADKTALSTAAGQLHASQRSSFWGRKVQELTEQAEQAVTLARCLLQFSFSHESGPALLRLSFQLATSASQLYLYLSSLLDTTSGTGGSAAVLGSKTDLNPSSLQRCEIFASLSEVSLLRSHQSYTTLRNPAVVNNSTRTTMQDNAKVYARKALAQVGLEWVLTEKETNASKVEQRLLVTEKRGSEVPPRGFEAIETQAQALMASARACLHRKEFRPEGAASVPQAEAAELEALAVAVRVLRQGRMLQRGAEDDESGDYISRQGWRIALDPKVWWDGLAEEESAGAGGNVRPEEERFWRSQWPKATCLAGEDGAC</sequence>